<evidence type="ECO:0000313" key="1">
    <source>
        <dbReference type="EMBL" id="RDU94565.1"/>
    </source>
</evidence>
<accession>A0A3D8JPD4</accession>
<keyword evidence="2" id="KW-1185">Reference proteome</keyword>
<dbReference type="EMBL" id="QRGA01000034">
    <property type="protein sequence ID" value="RDU94565.1"/>
    <property type="molecule type" value="Genomic_DNA"/>
</dbReference>
<reference evidence="1 2" key="1">
    <citation type="submission" date="2018-08" db="EMBL/GenBank/DDBJ databases">
        <title>Paraburkholderia sp. DHOM06 isolated from forest soil.</title>
        <authorList>
            <person name="Gao Z.-H."/>
            <person name="Qiu L.-H."/>
        </authorList>
    </citation>
    <scope>NUCLEOTIDE SEQUENCE [LARGE SCALE GENOMIC DNA]</scope>
    <source>
        <strain evidence="1 2">DHOM06</strain>
    </source>
</reference>
<name>A0A3D8JPD4_9BURK</name>
<dbReference type="OrthoDB" id="8549808at2"/>
<comment type="caution">
    <text evidence="1">The sequence shown here is derived from an EMBL/GenBank/DDBJ whole genome shotgun (WGS) entry which is preliminary data.</text>
</comment>
<organism evidence="1 2">
    <name type="scientific">Trinickia dinghuensis</name>
    <dbReference type="NCBI Taxonomy" id="2291023"/>
    <lineage>
        <taxon>Bacteria</taxon>
        <taxon>Pseudomonadati</taxon>
        <taxon>Pseudomonadota</taxon>
        <taxon>Betaproteobacteria</taxon>
        <taxon>Burkholderiales</taxon>
        <taxon>Burkholderiaceae</taxon>
        <taxon>Trinickia</taxon>
    </lineage>
</organism>
<sequence>MPSLPKWTKSWGHDGLAGEPEHYAWLLEQYGISEEEDVQWQLVLEYSMHTLSNEDREDLEVMQFVEDDGQVIPFLEGLLHKYESAQIRFAC</sequence>
<dbReference type="AlphaFoldDB" id="A0A3D8JPD4"/>
<evidence type="ECO:0000313" key="2">
    <source>
        <dbReference type="Proteomes" id="UP000256838"/>
    </source>
</evidence>
<gene>
    <name evidence="1" type="ORF">DWV00_33340</name>
</gene>
<proteinExistence type="predicted"/>
<dbReference type="Proteomes" id="UP000256838">
    <property type="component" value="Unassembled WGS sequence"/>
</dbReference>
<protein>
    <submittedName>
        <fullName evidence="1">Uncharacterized protein</fullName>
    </submittedName>
</protein>